<dbReference type="FunFam" id="3.30.70.270:FF:000020">
    <property type="entry name" value="Transposon Tf2-6 polyprotein-like Protein"/>
    <property type="match status" value="1"/>
</dbReference>
<evidence type="ECO:0000259" key="2">
    <source>
        <dbReference type="Pfam" id="PF00078"/>
    </source>
</evidence>
<evidence type="ECO:0000256" key="1">
    <source>
        <dbReference type="ARBA" id="ARBA00023268"/>
    </source>
</evidence>
<protein>
    <submittedName>
        <fullName evidence="5">Retrovirus-related Pol polyprotein from transposon 17.6</fullName>
    </submittedName>
</protein>
<name>A0A8S3RB52_MYTED</name>
<dbReference type="Gene3D" id="1.10.340.70">
    <property type="match status" value="1"/>
</dbReference>
<comment type="caution">
    <text evidence="5">The sequence shown here is derived from an EMBL/GenBank/DDBJ whole genome shotgun (WGS) entry which is preliminary data.</text>
</comment>
<evidence type="ECO:0000313" key="5">
    <source>
        <dbReference type="EMBL" id="CAG2205409.1"/>
    </source>
</evidence>
<dbReference type="PANTHER" id="PTHR37984:SF5">
    <property type="entry name" value="PROTEIN NYNRIN-LIKE"/>
    <property type="match status" value="1"/>
</dbReference>
<feature type="domain" description="Reverse transcriptase/retrotransposon-derived protein RNase H-like" evidence="3">
    <location>
        <begin position="145"/>
        <end position="231"/>
    </location>
</feature>
<evidence type="ECO:0000313" key="6">
    <source>
        <dbReference type="Proteomes" id="UP000683360"/>
    </source>
</evidence>
<dbReference type="InterPro" id="IPR041577">
    <property type="entry name" value="RT_RNaseH_2"/>
</dbReference>
<organism evidence="5 6">
    <name type="scientific">Mytilus edulis</name>
    <name type="common">Blue mussel</name>
    <dbReference type="NCBI Taxonomy" id="6550"/>
    <lineage>
        <taxon>Eukaryota</taxon>
        <taxon>Metazoa</taxon>
        <taxon>Spiralia</taxon>
        <taxon>Lophotrochozoa</taxon>
        <taxon>Mollusca</taxon>
        <taxon>Bivalvia</taxon>
        <taxon>Autobranchia</taxon>
        <taxon>Pteriomorphia</taxon>
        <taxon>Mytilida</taxon>
        <taxon>Mytiloidea</taxon>
        <taxon>Mytilidae</taxon>
        <taxon>Mytilinae</taxon>
        <taxon>Mytilus</taxon>
    </lineage>
</organism>
<dbReference type="SUPFAM" id="SSF56672">
    <property type="entry name" value="DNA/RNA polymerases"/>
    <property type="match status" value="1"/>
</dbReference>
<dbReference type="Pfam" id="PF17921">
    <property type="entry name" value="Integrase_H2C2"/>
    <property type="match status" value="1"/>
</dbReference>
<dbReference type="PANTHER" id="PTHR37984">
    <property type="entry name" value="PROTEIN CBG26694"/>
    <property type="match status" value="1"/>
</dbReference>
<dbReference type="InterPro" id="IPR043502">
    <property type="entry name" value="DNA/RNA_pol_sf"/>
</dbReference>
<dbReference type="Gene3D" id="3.30.70.270">
    <property type="match status" value="2"/>
</dbReference>
<dbReference type="Proteomes" id="UP000683360">
    <property type="component" value="Unassembled WGS sequence"/>
</dbReference>
<dbReference type="OrthoDB" id="5860913at2759"/>
<dbReference type="InterPro" id="IPR041588">
    <property type="entry name" value="Integrase_H2C2"/>
</dbReference>
<dbReference type="InterPro" id="IPR050951">
    <property type="entry name" value="Retrovirus_Pol_polyprotein"/>
</dbReference>
<sequence length="333" mass="37756">MPFGLCCAAQTFERLMETVLAGLQWEVCLVYLDDIIVFGKTLDDMLVNLRTVFDRLRSAVLKLKAKKCNLCVTMVRNLGYIISEEGIATDPEKIKVVQNWPVPTNPTEVRSFLGLCSYYRKFIKNVASIAKCLHVLTEKGKRFEWISDCQHAFDLLKIKLKNAPILTHPNFNKEVILDTDASNVALGSVLSQRHEDGKEKVIAYVSRSMSKSDRRYCVTRKELLALLKVVKLQAVIPLSERKQVLHFCHDAKYAGHLGMRKTLEKIRQSYYWSGLQADVRAYVAGCDKCAMRKTPTKKKRAPMAIVETSSPMERLAIDILGNFRKPKIAIGIS</sequence>
<dbReference type="Pfam" id="PF17919">
    <property type="entry name" value="RT_RNaseH_2"/>
    <property type="match status" value="1"/>
</dbReference>
<feature type="domain" description="Reverse transcriptase" evidence="2">
    <location>
        <begin position="1"/>
        <end position="82"/>
    </location>
</feature>
<evidence type="ECO:0000259" key="4">
    <source>
        <dbReference type="Pfam" id="PF17921"/>
    </source>
</evidence>
<dbReference type="InterPro" id="IPR043128">
    <property type="entry name" value="Rev_trsase/Diguanyl_cyclase"/>
</dbReference>
<feature type="domain" description="Integrase zinc-binding" evidence="4">
    <location>
        <begin position="236"/>
        <end position="294"/>
    </location>
</feature>
<evidence type="ECO:0000259" key="3">
    <source>
        <dbReference type="Pfam" id="PF17919"/>
    </source>
</evidence>
<accession>A0A8S3RB52</accession>
<gene>
    <name evidence="5" type="ORF">MEDL_19711</name>
</gene>
<reference evidence="5" key="1">
    <citation type="submission" date="2021-03" db="EMBL/GenBank/DDBJ databases">
        <authorList>
            <person name="Bekaert M."/>
        </authorList>
    </citation>
    <scope>NUCLEOTIDE SEQUENCE</scope>
</reference>
<proteinExistence type="predicted"/>
<keyword evidence="6" id="KW-1185">Reference proteome</keyword>
<dbReference type="FunFam" id="1.10.340.70:FF:000001">
    <property type="entry name" value="Retrovirus-related Pol polyprotein from transposon gypsy-like Protein"/>
    <property type="match status" value="1"/>
</dbReference>
<dbReference type="InterPro" id="IPR000477">
    <property type="entry name" value="RT_dom"/>
</dbReference>
<dbReference type="AlphaFoldDB" id="A0A8S3RB52"/>
<dbReference type="FunFam" id="3.30.70.270:FF:000003">
    <property type="entry name" value="Transposon Ty3-G Gag-Pol polyprotein"/>
    <property type="match status" value="1"/>
</dbReference>
<dbReference type="EMBL" id="CAJPWZ010001022">
    <property type="protein sequence ID" value="CAG2205409.1"/>
    <property type="molecule type" value="Genomic_DNA"/>
</dbReference>
<dbReference type="Pfam" id="PF00078">
    <property type="entry name" value="RVT_1"/>
    <property type="match status" value="1"/>
</dbReference>
<dbReference type="CDD" id="cd01647">
    <property type="entry name" value="RT_LTR"/>
    <property type="match status" value="1"/>
</dbReference>
<keyword evidence="1" id="KW-0511">Multifunctional enzyme</keyword>